<dbReference type="PATRIC" id="fig|263475.3.peg.1782"/>
<keyword evidence="3" id="KW-1185">Reference proteome</keyword>
<dbReference type="PANTHER" id="PTHR48094:SF19">
    <property type="entry name" value="DJ-1_PFPI DOMAIN-CONTAINING PROTEIN"/>
    <property type="match status" value="1"/>
</dbReference>
<reference evidence="3" key="1">
    <citation type="submission" date="2015-08" db="EMBL/GenBank/DDBJ databases">
        <title>Fjat-10028 dsm 16317.</title>
        <authorList>
            <person name="Liu B."/>
            <person name="Wang J."/>
            <person name="Zhu Y."/>
            <person name="Liu G."/>
            <person name="Chen Q."/>
            <person name="Chen Z."/>
            <person name="Lan J."/>
            <person name="Che J."/>
            <person name="Ge C."/>
            <person name="Shi H."/>
            <person name="Pan Z."/>
            <person name="Liu X."/>
        </authorList>
    </citation>
    <scope>NUCLEOTIDE SEQUENCE [LARGE SCALE GENOMIC DNA]</scope>
    <source>
        <strain evidence="3">DSM 16317</strain>
    </source>
</reference>
<evidence type="ECO:0000313" key="3">
    <source>
        <dbReference type="Proteomes" id="UP000036867"/>
    </source>
</evidence>
<accession>A0A0M0LM71</accession>
<gene>
    <name evidence="2" type="ORF">AMD00_06670</name>
</gene>
<evidence type="ECO:0000313" key="2">
    <source>
        <dbReference type="EMBL" id="KOO52091.1"/>
    </source>
</evidence>
<dbReference type="GeneID" id="301135786"/>
<dbReference type="Gene3D" id="3.40.50.880">
    <property type="match status" value="1"/>
</dbReference>
<dbReference type="PANTHER" id="PTHR48094">
    <property type="entry name" value="PROTEIN/NUCLEIC ACID DEGLYCASE DJ-1-RELATED"/>
    <property type="match status" value="1"/>
</dbReference>
<name>A0A0M0LM71_9BACL</name>
<protein>
    <submittedName>
        <fullName evidence="2">DJ-1/PfpI family protein</fullName>
    </submittedName>
</protein>
<proteinExistence type="predicted"/>
<dbReference type="AlphaFoldDB" id="A0A0M0LM71"/>
<dbReference type="RefSeq" id="WP_053416266.1">
    <property type="nucleotide sequence ID" value="NZ_LILB01000001.1"/>
</dbReference>
<dbReference type="OrthoDB" id="6003696at2"/>
<comment type="caution">
    <text evidence="2">The sequence shown here is derived from an EMBL/GenBank/DDBJ whole genome shotgun (WGS) entry which is preliminary data.</text>
</comment>
<dbReference type="InterPro" id="IPR029062">
    <property type="entry name" value="Class_I_gatase-like"/>
</dbReference>
<organism evidence="2 3">
    <name type="scientific">Viridibacillus arvi</name>
    <dbReference type="NCBI Taxonomy" id="263475"/>
    <lineage>
        <taxon>Bacteria</taxon>
        <taxon>Bacillati</taxon>
        <taxon>Bacillota</taxon>
        <taxon>Bacilli</taxon>
        <taxon>Bacillales</taxon>
        <taxon>Caryophanaceae</taxon>
        <taxon>Viridibacillus</taxon>
    </lineage>
</organism>
<dbReference type="GO" id="GO:0005737">
    <property type="term" value="C:cytoplasm"/>
    <property type="evidence" value="ECO:0007669"/>
    <property type="project" value="TreeGrafter"/>
</dbReference>
<dbReference type="SUPFAM" id="SSF52317">
    <property type="entry name" value="Class I glutamine amidotransferase-like"/>
    <property type="match status" value="1"/>
</dbReference>
<dbReference type="STRING" id="263475.AMD00_06670"/>
<dbReference type="Proteomes" id="UP000036867">
    <property type="component" value="Unassembled WGS sequence"/>
</dbReference>
<feature type="domain" description="DJ-1/PfpI" evidence="1">
    <location>
        <begin position="7"/>
        <end position="172"/>
    </location>
</feature>
<dbReference type="InterPro" id="IPR050325">
    <property type="entry name" value="Prot/Nucl_acid_deglycase"/>
</dbReference>
<sequence length="201" mass="22737">MNQSEKKEILFVVLEEFADWEMSYVAAFLNNTDKYITKIVSVSEGVIKSIGGIRVLPDYTFRNIPEIFYGLILIGGNSWRKPLNNNVIPIMEKALSMDIPIGAICDATVFMGANGWLNDIKHTSNDLKDLKTYAKDNYRNEINYVLEQAVSDGKIVTANGTASLEFAKEILELLEAYPKEYINQLYNFHKLGYYEAAKANS</sequence>
<dbReference type="InterPro" id="IPR002818">
    <property type="entry name" value="DJ-1/PfpI"/>
</dbReference>
<dbReference type="EMBL" id="LILB01000001">
    <property type="protein sequence ID" value="KOO52091.1"/>
    <property type="molecule type" value="Genomic_DNA"/>
</dbReference>
<evidence type="ECO:0000259" key="1">
    <source>
        <dbReference type="Pfam" id="PF01965"/>
    </source>
</evidence>
<dbReference type="Pfam" id="PF01965">
    <property type="entry name" value="DJ-1_PfpI"/>
    <property type="match status" value="1"/>
</dbReference>